<name>A0A0V0RZ40_9BILA</name>
<dbReference type="SUPFAM" id="SSF52540">
    <property type="entry name" value="P-loop containing nucleoside triphosphate hydrolases"/>
    <property type="match status" value="1"/>
</dbReference>
<dbReference type="FunFam" id="2.30.29.30:FF:000075">
    <property type="entry name" value="unconventional myosin-VIIa"/>
    <property type="match status" value="1"/>
</dbReference>
<dbReference type="GO" id="GO:0005524">
    <property type="term" value="F:ATP binding"/>
    <property type="evidence" value="ECO:0007669"/>
    <property type="project" value="UniProtKB-UniRule"/>
</dbReference>
<dbReference type="InterPro" id="IPR057096">
    <property type="entry name" value="KRIT1_FRMD8_FERM_C"/>
</dbReference>
<dbReference type="InterPro" id="IPR000048">
    <property type="entry name" value="IQ_motif_EF-hand-BS"/>
</dbReference>
<protein>
    <submittedName>
        <fullName evidence="14">Myosin-VIIa</fullName>
    </submittedName>
</protein>
<dbReference type="Proteomes" id="UP000054630">
    <property type="component" value="Unassembled WGS sequence"/>
</dbReference>
<dbReference type="Gene3D" id="6.20.240.20">
    <property type="match status" value="1"/>
</dbReference>
<evidence type="ECO:0000313" key="14">
    <source>
        <dbReference type="EMBL" id="KRX19784.1"/>
    </source>
</evidence>
<evidence type="ECO:0000256" key="6">
    <source>
        <dbReference type="ARBA" id="ARBA00022840"/>
    </source>
</evidence>
<evidence type="ECO:0000259" key="12">
    <source>
        <dbReference type="PROSITE" id="PS51016"/>
    </source>
</evidence>
<dbReference type="Pfam" id="PF00063">
    <property type="entry name" value="Myosin_head"/>
    <property type="match status" value="1"/>
</dbReference>
<gene>
    <name evidence="14" type="primary">ck</name>
    <name evidence="14" type="ORF">T07_13453</name>
</gene>
<dbReference type="OrthoDB" id="6108017at2759"/>
<proteinExistence type="inferred from homology"/>
<dbReference type="InterPro" id="IPR057130">
    <property type="entry name" value="Myosin_VII_N"/>
</dbReference>
<keyword evidence="3" id="KW-0963">Cytoplasm</keyword>
<dbReference type="Pfam" id="PF24522">
    <property type="entry name" value="KRIT1_FRMD8_FERM_C"/>
    <property type="match status" value="1"/>
</dbReference>
<evidence type="ECO:0000256" key="9">
    <source>
        <dbReference type="ARBA" id="ARBA00023203"/>
    </source>
</evidence>
<dbReference type="PANTHER" id="PTHR22692">
    <property type="entry name" value="MYOSIN VII, XV"/>
    <property type="match status" value="1"/>
</dbReference>
<dbReference type="Gene3D" id="1.20.80.10">
    <property type="match status" value="2"/>
</dbReference>
<feature type="domain" description="MyTH4" evidence="12">
    <location>
        <begin position="939"/>
        <end position="1177"/>
    </location>
</feature>
<keyword evidence="5 10" id="KW-0547">Nucleotide-binding</keyword>
<dbReference type="Pfam" id="PF00784">
    <property type="entry name" value="MyTH4"/>
    <property type="match status" value="2"/>
</dbReference>
<dbReference type="Pfam" id="PF24123">
    <property type="entry name" value="Myosin_VII_N"/>
    <property type="match status" value="1"/>
</dbReference>
<dbReference type="SMART" id="SM00242">
    <property type="entry name" value="MYSc"/>
    <property type="match status" value="1"/>
</dbReference>
<dbReference type="PRINTS" id="PR00193">
    <property type="entry name" value="MYOSINHEAVY"/>
</dbReference>
<dbReference type="PROSITE" id="PS51257">
    <property type="entry name" value="PROKAR_LIPOPROTEIN"/>
    <property type="match status" value="1"/>
</dbReference>
<feature type="domain" description="FERM" evidence="11">
    <location>
        <begin position="1839"/>
        <end position="2137"/>
    </location>
</feature>
<keyword evidence="4" id="KW-0677">Repeat</keyword>
<comment type="caution">
    <text evidence="14">The sequence shown here is derived from an EMBL/GenBank/DDBJ whole genome shotgun (WGS) entry which is preliminary data.</text>
</comment>
<dbReference type="GO" id="GO:0003779">
    <property type="term" value="F:actin binding"/>
    <property type="evidence" value="ECO:0007669"/>
    <property type="project" value="UniProtKB-KW"/>
</dbReference>
<dbReference type="InterPro" id="IPR051567">
    <property type="entry name" value="Unconventional_Myosin_ATPase"/>
</dbReference>
<dbReference type="InterPro" id="IPR036961">
    <property type="entry name" value="Kinesin_motor_dom_sf"/>
</dbReference>
<dbReference type="PROSITE" id="PS50096">
    <property type="entry name" value="IQ"/>
    <property type="match status" value="3"/>
</dbReference>
<dbReference type="InterPro" id="IPR041794">
    <property type="entry name" value="MyoVII_FERM_C2"/>
</dbReference>
<dbReference type="InterPro" id="IPR011993">
    <property type="entry name" value="PH-like_dom_sf"/>
</dbReference>
<feature type="domain" description="Myosin motor" evidence="13">
    <location>
        <begin position="64"/>
        <end position="755"/>
    </location>
</feature>
<dbReference type="InterPro" id="IPR036106">
    <property type="entry name" value="MYSc_Myo7"/>
</dbReference>
<evidence type="ECO:0000256" key="2">
    <source>
        <dbReference type="ARBA" id="ARBA00008314"/>
    </source>
</evidence>
<dbReference type="InterPro" id="IPR001609">
    <property type="entry name" value="Myosin_head_motor_dom-like"/>
</dbReference>
<dbReference type="InterPro" id="IPR038185">
    <property type="entry name" value="MyTH4_dom_sf"/>
</dbReference>
<dbReference type="SUPFAM" id="SSF54236">
    <property type="entry name" value="Ubiquitin-like"/>
    <property type="match status" value="2"/>
</dbReference>
<comment type="subcellular location">
    <subcellularLocation>
        <location evidence="1">Cytoplasm</location>
    </subcellularLocation>
</comment>
<dbReference type="Gene3D" id="3.10.20.90">
    <property type="entry name" value="Phosphatidylinositol 3-kinase Catalytic Subunit, Chain A, domain 1"/>
    <property type="match status" value="2"/>
</dbReference>
<dbReference type="Gene3D" id="1.20.5.190">
    <property type="match status" value="1"/>
</dbReference>
<dbReference type="Gene3D" id="1.20.120.720">
    <property type="entry name" value="Myosin VI head, motor domain, U50 subdomain"/>
    <property type="match status" value="1"/>
</dbReference>
<sequence>MVHFEKGDYVWIPFFSNQTGFSCPIGARIVDIDNGRVFLRDDDGNETWLEGSVSMPIMHPSSVQGVEDMIELTDFHDASVLRNLQIRYKQKLIYATINPYQQLPIYSAEMLEMYRGKRIGELAPHVFAVAENAYMQMMNDNQSYSIIISGESGAGKTETAKLVLQHLAVVSSRCDRHSWIEQQILEANPILEAFGNAKTVRNDNSSRFGRYIDMLYNGHGMIESARIEQYLLEKSRLVSQSKNERNFHIFYCMLAGMNSQEKAMFELEDSSTYFYLSQGKNFQIEGREDESIIFRDVRAAMKVLFFSDIEIMSIFKLLAAILHIGNIRYTATLINNLEATEITTAASVLKVAKLLQVDQMKLINALTTRTISLKEETVVSSMTAEQSLDVRDALAKAIYGRLFTWIVDKINFVIKKVREENGQQNSIGILDIYGFEQFQRNSFEQFCINYANESLQQFFIRHSFKLEQEEYAREQIKWTTLEYIDNQPILDLIAYRSINLFGLLDEESRIPKGTDQSFLTKAHQAFGRNRNYIKPKSDLNPSFGVVHYAGSVMYHNKGFVEKNRDALSKELLMLLQESNFPFVAHLFSKEFQDDNARQLKVTTSFKFRKSLETLMAQIDRRKPYFIRCIKPNDMKKPMLFDRELCYDQLKYLGLMDTIQIRKSGYPIRYKFQDFAARYKTLLPSLSKRNFGNFALMFTENQHRISHSDSKNAKNNQWVCERICFNAFGPPGEYQIGTSRVFLKDSQLLFLEQRRDEMLHIRATLIQKTIRGWLMRSKYQRTRQACIMIQKHWRRYQQETRYRKIVRGFSRLQALVRAKKLTMEYQKLKILITSFQALCRGMLMRTKLRHSIATGQPKIYLSEMALESVYERDELIHENTNDSKMIDEFFDFLLADVDPITDYKHGIQAKEKLSSVEDVSQYQFTKFAAAYFVGNATPNFTKTILRTPLLNHTNPANRIAAVGIWITILRFMGDLSRQRKMTTHLNGFNCPSVMTQLFSTLARGMHRKDRSQQADESILDYSPAGLVGENVRYKMTGWSPQRKAKSPTVEPMFKDLESQADDYENMLEKATANPLDQLHFIIGHGILRPELRDEILCQICKQLSNNPNSQSTLRGWILLSLCVSCFPPSSKFIKYLRCFIRHQAPKEYIVYCEQRLNRTLENGARTQPPSHYEVQSKTLSKWSLTHRLTAKQVSQPFRTSVFEILTTELKEYSKSSKMHASLLRKVVHATKQRKPLVFPVTFMNGTTQTLVGDSATNAHELCEALAKSINLRDKFGFSLYIALQDKVCSLGSTDEHVLDAISQCEQYAKEIGVKEQAVQWRLFFRKEIFTPWHNPAEDPVATDLIYQQVTRGVKFGEYRCNRDEDLAQLIAYQYFLDYGFHFQAEQLKSVIQNYIPDHVLDGVENMKHAIERWVQIVLHASRKCLPLEEKTSSQHVQENVVAYCRLKWPLLFSRFYEAYKFAGPKLPKNEVIVAVNWTGIYVVDDQDQVLLEIGFIEMANATCTHSKNKMPTVTIETIQTDEYSFQAPNAEDIVNLVCYFLHGLRMRSRFVIALTDTTADQSGQWLKMRKGDLIKLDSSVNGELLIRNRSAQGEHTLTGEVGHVECESVYILPTLSKPSQEILEEFVQCREVGGVSSRALVNRYRADGPHTLESFSAEHFRAPLAIVTVNTLPRQRITEELWRHSYEPLTQPLLKKVQTVEDACQSALATYEAIVAYMGDSTQRRRQRFSTLEQTDLIFSAPLKQALLRDEIYCQIIKQLTGNPGRMSVEKGWELMWLCVGLFPPSQTLHKEVALFLRSQHHPVAADCFNRLQRIKRVGSRKYPPHIVEVEAIQRKTTQIFHKFYFPNDTYENIEVDSCNKAKDLSVRIAKHIQLKSVKGFAFFVKIQDKILSLPENEFFFDFIRHLSELTSKTKSGQNGRNLNYQVYFMKKLWVDTVPGQDRQADIVFHYSQELPKYIRGYHQCTRDEAAELAALIYRSRYGDNASNLSSSLADLLPKVFLKMASSVDWKRHILSYYHKGSFMSREEAKVQFLKVIYKWPTFGSAFFEVKQTGDNKIPEKLIIAINKNGIILIEPERKDIIASYSFPEISNWNSGNTYFHLTIGNVVNGSRLLCETSMGYKMDDLLTSYISYFLNEAN</sequence>
<evidence type="ECO:0000259" key="13">
    <source>
        <dbReference type="PROSITE" id="PS51456"/>
    </source>
</evidence>
<feature type="region of interest" description="Actin-binding" evidence="10">
    <location>
        <begin position="611"/>
        <end position="633"/>
    </location>
</feature>
<dbReference type="EMBL" id="JYDL01000055">
    <property type="protein sequence ID" value="KRX19784.1"/>
    <property type="molecule type" value="Genomic_DNA"/>
</dbReference>
<evidence type="ECO:0000256" key="7">
    <source>
        <dbReference type="ARBA" id="ARBA00023123"/>
    </source>
</evidence>
<keyword evidence="8 10" id="KW-0505">Motor protein</keyword>
<dbReference type="InterPro" id="IPR027417">
    <property type="entry name" value="P-loop_NTPase"/>
</dbReference>
<dbReference type="InterPro" id="IPR029071">
    <property type="entry name" value="Ubiquitin-like_domsf"/>
</dbReference>
<dbReference type="CDD" id="cd13198">
    <property type="entry name" value="FERM_C1_MyoVII"/>
    <property type="match status" value="1"/>
</dbReference>
<keyword evidence="15" id="KW-1185">Reference proteome</keyword>
<dbReference type="Gene3D" id="3.40.850.10">
    <property type="entry name" value="Kinesin motor domain"/>
    <property type="match status" value="1"/>
</dbReference>
<evidence type="ECO:0000259" key="11">
    <source>
        <dbReference type="PROSITE" id="PS50057"/>
    </source>
</evidence>
<dbReference type="GO" id="GO:0003774">
    <property type="term" value="F:cytoskeletal motor activity"/>
    <property type="evidence" value="ECO:0007669"/>
    <property type="project" value="UniProtKB-UniRule"/>
</dbReference>
<dbReference type="InterPro" id="IPR041793">
    <property type="entry name" value="MyoVII_FERM_C1"/>
</dbReference>
<feature type="domain" description="FERM" evidence="11">
    <location>
        <begin position="1235"/>
        <end position="1547"/>
    </location>
</feature>
<dbReference type="PROSITE" id="PS51456">
    <property type="entry name" value="MYOSIN_MOTOR"/>
    <property type="match status" value="1"/>
</dbReference>
<dbReference type="Gene3D" id="2.30.30.40">
    <property type="entry name" value="SH3 Domains"/>
    <property type="match status" value="1"/>
</dbReference>
<dbReference type="FunFam" id="1.10.10.820:FF:000001">
    <property type="entry name" value="Myosin heavy chain"/>
    <property type="match status" value="1"/>
</dbReference>
<dbReference type="SMART" id="SM00139">
    <property type="entry name" value="MyTH4"/>
    <property type="match status" value="2"/>
</dbReference>
<dbReference type="InterPro" id="IPR000857">
    <property type="entry name" value="MyTH4_dom"/>
</dbReference>
<evidence type="ECO:0000256" key="10">
    <source>
        <dbReference type="PROSITE-ProRule" id="PRU00782"/>
    </source>
</evidence>
<dbReference type="Pfam" id="PF00612">
    <property type="entry name" value="IQ"/>
    <property type="match status" value="1"/>
</dbReference>
<evidence type="ECO:0000256" key="4">
    <source>
        <dbReference type="ARBA" id="ARBA00022737"/>
    </source>
</evidence>
<dbReference type="Gene3D" id="1.25.40.530">
    <property type="entry name" value="MyTH4 domain"/>
    <property type="match status" value="2"/>
</dbReference>
<dbReference type="InterPro" id="IPR035963">
    <property type="entry name" value="FERM_2"/>
</dbReference>
<dbReference type="SUPFAM" id="SSF47031">
    <property type="entry name" value="Second domain of FERM"/>
    <property type="match status" value="2"/>
</dbReference>
<keyword evidence="9 10" id="KW-0009">Actin-binding</keyword>
<dbReference type="Pfam" id="PF00373">
    <property type="entry name" value="FERM_M"/>
    <property type="match status" value="1"/>
</dbReference>
<dbReference type="PROSITE" id="PS50057">
    <property type="entry name" value="FERM_3"/>
    <property type="match status" value="2"/>
</dbReference>
<dbReference type="CDD" id="cd14473">
    <property type="entry name" value="FERM_B-lobe"/>
    <property type="match status" value="2"/>
</dbReference>
<evidence type="ECO:0000256" key="1">
    <source>
        <dbReference type="ARBA" id="ARBA00004496"/>
    </source>
</evidence>
<reference evidence="14 15" key="1">
    <citation type="submission" date="2015-01" db="EMBL/GenBank/DDBJ databases">
        <title>Evolution of Trichinella species and genotypes.</title>
        <authorList>
            <person name="Korhonen P.K."/>
            <person name="Edoardo P."/>
            <person name="Giuseppe L.R."/>
            <person name="Gasser R.B."/>
        </authorList>
    </citation>
    <scope>NUCLEOTIDE SEQUENCE [LARGE SCALE GENOMIC DNA]</scope>
    <source>
        <strain evidence="14">ISS37</strain>
    </source>
</reference>
<organism evidence="14 15">
    <name type="scientific">Trichinella nelsoni</name>
    <dbReference type="NCBI Taxonomy" id="6336"/>
    <lineage>
        <taxon>Eukaryota</taxon>
        <taxon>Metazoa</taxon>
        <taxon>Ecdysozoa</taxon>
        <taxon>Nematoda</taxon>
        <taxon>Enoplea</taxon>
        <taxon>Dorylaimia</taxon>
        <taxon>Trichinellida</taxon>
        <taxon>Trichinellidae</taxon>
        <taxon>Trichinella</taxon>
    </lineage>
</organism>
<dbReference type="SMART" id="SM00295">
    <property type="entry name" value="B41"/>
    <property type="match status" value="2"/>
</dbReference>
<dbReference type="Pfam" id="PF21989">
    <property type="entry name" value="RA_2"/>
    <property type="match status" value="2"/>
</dbReference>
<evidence type="ECO:0000256" key="3">
    <source>
        <dbReference type="ARBA" id="ARBA00022490"/>
    </source>
</evidence>
<keyword evidence="7 10" id="KW-0518">Myosin</keyword>
<dbReference type="GO" id="GO:0016459">
    <property type="term" value="C:myosin complex"/>
    <property type="evidence" value="ECO:0007669"/>
    <property type="project" value="UniProtKB-KW"/>
</dbReference>
<feature type="domain" description="MyTH4" evidence="12">
    <location>
        <begin position="1683"/>
        <end position="1833"/>
    </location>
</feature>
<dbReference type="SMART" id="SM00015">
    <property type="entry name" value="IQ"/>
    <property type="match status" value="3"/>
</dbReference>
<dbReference type="PANTHER" id="PTHR22692:SF26">
    <property type="entry name" value="SH3 DOMAIN-CONTAINING PROTEIN"/>
    <property type="match status" value="1"/>
</dbReference>
<evidence type="ECO:0000256" key="5">
    <source>
        <dbReference type="ARBA" id="ARBA00022741"/>
    </source>
</evidence>
<dbReference type="InterPro" id="IPR019748">
    <property type="entry name" value="FERM_central"/>
</dbReference>
<comment type="similarity">
    <text evidence="2 10">Belongs to the TRAFAC class myosin-kinesin ATPase superfamily. Myosin family.</text>
</comment>
<keyword evidence="6 10" id="KW-0067">ATP-binding</keyword>
<dbReference type="SUPFAM" id="SSF50729">
    <property type="entry name" value="PH domain-like"/>
    <property type="match status" value="1"/>
</dbReference>
<accession>A0A0V0RZ40</accession>
<dbReference type="STRING" id="6336.A0A0V0RZ40"/>
<dbReference type="Pfam" id="PF21998">
    <property type="entry name" value="FERM_C1_MyoVII"/>
    <property type="match status" value="1"/>
</dbReference>
<dbReference type="InterPro" id="IPR019749">
    <property type="entry name" value="Band_41_domain"/>
</dbReference>
<feature type="binding site" evidence="10">
    <location>
        <begin position="150"/>
        <end position="157"/>
    </location>
    <ligand>
        <name>ATP</name>
        <dbReference type="ChEBI" id="CHEBI:30616"/>
    </ligand>
</feature>
<dbReference type="CDD" id="cd17092">
    <property type="entry name" value="FERM1_F1_Myosin-VII"/>
    <property type="match status" value="1"/>
</dbReference>
<dbReference type="GO" id="GO:0005737">
    <property type="term" value="C:cytoplasm"/>
    <property type="evidence" value="ECO:0007669"/>
    <property type="project" value="UniProtKB-SubCell"/>
</dbReference>
<evidence type="ECO:0000256" key="8">
    <source>
        <dbReference type="ARBA" id="ARBA00023175"/>
    </source>
</evidence>
<evidence type="ECO:0000313" key="15">
    <source>
        <dbReference type="Proteomes" id="UP000054630"/>
    </source>
</evidence>
<dbReference type="CDD" id="cd17093">
    <property type="entry name" value="FERM2_F1_Myosin-VII"/>
    <property type="match status" value="1"/>
</dbReference>
<dbReference type="Gene3D" id="1.10.10.820">
    <property type="match status" value="1"/>
</dbReference>
<dbReference type="CDD" id="cd13199">
    <property type="entry name" value="FERM_C2_MyoVII"/>
    <property type="match status" value="1"/>
</dbReference>
<dbReference type="Gene3D" id="1.20.58.530">
    <property type="match status" value="1"/>
</dbReference>
<dbReference type="Gene3D" id="2.30.29.30">
    <property type="entry name" value="Pleckstrin-homology domain (PH domain)/Phosphotyrosine-binding domain (PTB)"/>
    <property type="match status" value="2"/>
</dbReference>
<dbReference type="PROSITE" id="PS51016">
    <property type="entry name" value="MYTH4"/>
    <property type="match status" value="2"/>
</dbReference>
<dbReference type="InterPro" id="IPR014352">
    <property type="entry name" value="FERM/acyl-CoA-bd_prot_sf"/>
</dbReference>
<dbReference type="InterPro" id="IPR000299">
    <property type="entry name" value="FERM_domain"/>
</dbReference>
<dbReference type="CDD" id="cd01381">
    <property type="entry name" value="MYSc_Myo7"/>
    <property type="match status" value="1"/>
</dbReference>